<dbReference type="InterPro" id="IPR048365">
    <property type="entry name" value="TNP-like_RNaseH_N"/>
</dbReference>
<dbReference type="VEuPathDB" id="VectorBase:HLOH_062056"/>
<accession>A0A9J6FB47</accession>
<sequence>MRQSSPARPGLEQAVLFNGSRHCLFGLCELEGNEMDHMLLPKSVQFRETKDNPGEAFCSVFLRGKVHLERTVIPSQELAQDLLDATHSLALCVGCGLTPSNGSTYVLFAGNYHSVKYTLSASESGPCIYCKYLRKLVQNQLSRRRKRGVPVNRVKKHAKVRHRLPIAQRKLHNIEKELEAMRSADEQIADEVLDEVLDEGLPSKQQLAVKACFKAAARKSTSGMSYEKEWVLECVLLRMKSPKLYEHLLKTKEMDTCARHGGIVFDEMKLSENFRVNTAGNWTQVLGVFSSKANVKAEILEKILLEGILLAEQAGLFVDFVTCDGASWNLKNVEVIWDSWY</sequence>
<proteinExistence type="predicted"/>
<dbReference type="OrthoDB" id="7675410at2759"/>
<dbReference type="Proteomes" id="UP000821853">
    <property type="component" value="Chromosome 1"/>
</dbReference>
<evidence type="ECO:0000256" key="1">
    <source>
        <dbReference type="SAM" id="Coils"/>
    </source>
</evidence>
<comment type="caution">
    <text evidence="3">The sequence shown here is derived from an EMBL/GenBank/DDBJ whole genome shotgun (WGS) entry which is preliminary data.</text>
</comment>
<dbReference type="AlphaFoldDB" id="A0A9J6FB47"/>
<organism evidence="3 4">
    <name type="scientific">Haemaphysalis longicornis</name>
    <name type="common">Bush tick</name>
    <dbReference type="NCBI Taxonomy" id="44386"/>
    <lineage>
        <taxon>Eukaryota</taxon>
        <taxon>Metazoa</taxon>
        <taxon>Ecdysozoa</taxon>
        <taxon>Arthropoda</taxon>
        <taxon>Chelicerata</taxon>
        <taxon>Arachnida</taxon>
        <taxon>Acari</taxon>
        <taxon>Parasitiformes</taxon>
        <taxon>Ixodida</taxon>
        <taxon>Ixodoidea</taxon>
        <taxon>Ixodidae</taxon>
        <taxon>Haemaphysalinae</taxon>
        <taxon>Haemaphysalis</taxon>
    </lineage>
</organism>
<evidence type="ECO:0000259" key="2">
    <source>
        <dbReference type="Pfam" id="PF21787"/>
    </source>
</evidence>
<keyword evidence="1" id="KW-0175">Coiled coil</keyword>
<evidence type="ECO:0000313" key="4">
    <source>
        <dbReference type="Proteomes" id="UP000821853"/>
    </source>
</evidence>
<dbReference type="EMBL" id="JABSTR010000001">
    <property type="protein sequence ID" value="KAH9359744.1"/>
    <property type="molecule type" value="Genomic_DNA"/>
</dbReference>
<feature type="coiled-coil region" evidence="1">
    <location>
        <begin position="164"/>
        <end position="191"/>
    </location>
</feature>
<protein>
    <recommendedName>
        <fullName evidence="2">Transposable element P transposase-like RNase H domain-containing protein</fullName>
    </recommendedName>
</protein>
<dbReference type="OMA" id="MHANTRR"/>
<reference evidence="3 4" key="1">
    <citation type="journal article" date="2020" name="Cell">
        <title>Large-Scale Comparative Analyses of Tick Genomes Elucidate Their Genetic Diversity and Vector Capacities.</title>
        <authorList>
            <consortium name="Tick Genome and Microbiome Consortium (TIGMIC)"/>
            <person name="Jia N."/>
            <person name="Wang J."/>
            <person name="Shi W."/>
            <person name="Du L."/>
            <person name="Sun Y."/>
            <person name="Zhan W."/>
            <person name="Jiang J.F."/>
            <person name="Wang Q."/>
            <person name="Zhang B."/>
            <person name="Ji P."/>
            <person name="Bell-Sakyi L."/>
            <person name="Cui X.M."/>
            <person name="Yuan T.T."/>
            <person name="Jiang B.G."/>
            <person name="Yang W.F."/>
            <person name="Lam T.T."/>
            <person name="Chang Q.C."/>
            <person name="Ding S.J."/>
            <person name="Wang X.J."/>
            <person name="Zhu J.G."/>
            <person name="Ruan X.D."/>
            <person name="Zhao L."/>
            <person name="Wei J.T."/>
            <person name="Ye R.Z."/>
            <person name="Que T.C."/>
            <person name="Du C.H."/>
            <person name="Zhou Y.H."/>
            <person name="Cheng J.X."/>
            <person name="Dai P.F."/>
            <person name="Guo W.B."/>
            <person name="Han X.H."/>
            <person name="Huang E.J."/>
            <person name="Li L.F."/>
            <person name="Wei W."/>
            <person name="Gao Y.C."/>
            <person name="Liu J.Z."/>
            <person name="Shao H.Z."/>
            <person name="Wang X."/>
            <person name="Wang C.C."/>
            <person name="Yang T.C."/>
            <person name="Huo Q.B."/>
            <person name="Li W."/>
            <person name="Chen H.Y."/>
            <person name="Chen S.E."/>
            <person name="Zhou L.G."/>
            <person name="Ni X.B."/>
            <person name="Tian J.H."/>
            <person name="Sheng Y."/>
            <person name="Liu T."/>
            <person name="Pan Y.S."/>
            <person name="Xia L.Y."/>
            <person name="Li J."/>
            <person name="Zhao F."/>
            <person name="Cao W.C."/>
        </authorList>
    </citation>
    <scope>NUCLEOTIDE SEQUENCE [LARGE SCALE GENOMIC DNA]</scope>
    <source>
        <strain evidence="3">HaeL-2018</strain>
    </source>
</reference>
<keyword evidence="4" id="KW-1185">Reference proteome</keyword>
<gene>
    <name evidence="3" type="ORF">HPB48_021303</name>
</gene>
<name>A0A9J6FB47_HAELO</name>
<dbReference type="Pfam" id="PF21787">
    <property type="entry name" value="TNP-like_RNaseH_N"/>
    <property type="match status" value="1"/>
</dbReference>
<evidence type="ECO:0000313" key="3">
    <source>
        <dbReference type="EMBL" id="KAH9359744.1"/>
    </source>
</evidence>
<feature type="domain" description="Transposable element P transposase-like RNase H" evidence="2">
    <location>
        <begin position="280"/>
        <end position="332"/>
    </location>
</feature>